<reference evidence="2" key="1">
    <citation type="submission" date="2017-09" db="EMBL/GenBank/DDBJ databases">
        <title>Depth-based differentiation of microbial function through sediment-hosted aquifers and enrichment of novel symbionts in the deep terrestrial subsurface.</title>
        <authorList>
            <person name="Probst A.J."/>
            <person name="Ladd B."/>
            <person name="Jarett J.K."/>
            <person name="Geller-Mcgrath D.E."/>
            <person name="Sieber C.M.K."/>
            <person name="Emerson J.B."/>
            <person name="Anantharaman K."/>
            <person name="Thomas B.C."/>
            <person name="Malmstrom R."/>
            <person name="Stieglmeier M."/>
            <person name="Klingl A."/>
            <person name="Woyke T."/>
            <person name="Ryan C.M."/>
            <person name="Banfield J.F."/>
        </authorList>
    </citation>
    <scope>NUCLEOTIDE SEQUENCE [LARGE SCALE GENOMIC DNA]</scope>
</reference>
<name>A0A2M7V5H2_9BACT</name>
<dbReference type="InterPro" id="IPR036457">
    <property type="entry name" value="PPM-type-like_dom_sf"/>
</dbReference>
<accession>A0A2M7V5H2</accession>
<evidence type="ECO:0000313" key="1">
    <source>
        <dbReference type="EMBL" id="PIZ93817.1"/>
    </source>
</evidence>
<evidence type="ECO:0008006" key="3">
    <source>
        <dbReference type="Google" id="ProtNLM"/>
    </source>
</evidence>
<sequence length="363" mass="39917">MLDAIRKFFRGNNTDSGITEVPDTTLYRVSPEKQEVKREYGYIATSEKTQEENMSGDISFFHKDITYILKRQPEKKRGDDSILIDEQTGLIGIADGISGEHGEFTEGPAADASMKTLAMLAEQFKQIRTQANKIPQKTQRQLLMQEQLRVEGNYGVAPTGTFQEQLTNLETQVSERTIQETIAALFTLTRTIDAIDKHIKTKGLSTLSVGKTIPLQDGRHVALYALVGDSYVLIEDKDGHITNMVPPQTWAHYLGQHPNEGPQDPEQRLKLSTQLGNSINMPRTLAIASKQSLARMGMDVSIGVTILEQGQSLIFTSDGIDTIGGTREAGIKSALNNNFAGQADDISVVCCTPKSTEAMQKAA</sequence>
<evidence type="ECO:0000313" key="2">
    <source>
        <dbReference type="Proteomes" id="UP000230078"/>
    </source>
</evidence>
<gene>
    <name evidence="1" type="ORF">COX83_00885</name>
</gene>
<comment type="caution">
    <text evidence="1">The sequence shown here is derived from an EMBL/GenBank/DDBJ whole genome shotgun (WGS) entry which is preliminary data.</text>
</comment>
<proteinExistence type="predicted"/>
<dbReference type="EMBL" id="PFPI01000012">
    <property type="protein sequence ID" value="PIZ93817.1"/>
    <property type="molecule type" value="Genomic_DNA"/>
</dbReference>
<organism evidence="1 2">
    <name type="scientific">Candidatus Magasanikbacteria bacterium CG_4_10_14_0_2_um_filter_41_31</name>
    <dbReference type="NCBI Taxonomy" id="1974639"/>
    <lineage>
        <taxon>Bacteria</taxon>
        <taxon>Candidatus Magasanikiibacteriota</taxon>
    </lineage>
</organism>
<protein>
    <recommendedName>
        <fullName evidence="3">PPM-type phosphatase domain-containing protein</fullName>
    </recommendedName>
</protein>
<dbReference type="AlphaFoldDB" id="A0A2M7V5H2"/>
<dbReference type="Gene3D" id="3.60.40.10">
    <property type="entry name" value="PPM-type phosphatase domain"/>
    <property type="match status" value="1"/>
</dbReference>
<dbReference type="SUPFAM" id="SSF81606">
    <property type="entry name" value="PP2C-like"/>
    <property type="match status" value="1"/>
</dbReference>
<dbReference type="Proteomes" id="UP000230078">
    <property type="component" value="Unassembled WGS sequence"/>
</dbReference>